<dbReference type="Proteomes" id="UP000799539">
    <property type="component" value="Unassembled WGS sequence"/>
</dbReference>
<dbReference type="AlphaFoldDB" id="A0A6A6FFW0"/>
<name>A0A6A6FFW0_9PEZI</name>
<reference evidence="2" key="1">
    <citation type="journal article" date="2020" name="Stud. Mycol.">
        <title>101 Dothideomycetes genomes: a test case for predicting lifestyles and emergence of pathogens.</title>
        <authorList>
            <person name="Haridas S."/>
            <person name="Albert R."/>
            <person name="Binder M."/>
            <person name="Bloem J."/>
            <person name="Labutti K."/>
            <person name="Salamov A."/>
            <person name="Andreopoulos B."/>
            <person name="Baker S."/>
            <person name="Barry K."/>
            <person name="Bills G."/>
            <person name="Bluhm B."/>
            <person name="Cannon C."/>
            <person name="Castanera R."/>
            <person name="Culley D."/>
            <person name="Daum C."/>
            <person name="Ezra D."/>
            <person name="Gonzalez J."/>
            <person name="Henrissat B."/>
            <person name="Kuo A."/>
            <person name="Liang C."/>
            <person name="Lipzen A."/>
            <person name="Lutzoni F."/>
            <person name="Magnuson J."/>
            <person name="Mondo S."/>
            <person name="Nolan M."/>
            <person name="Ohm R."/>
            <person name="Pangilinan J."/>
            <person name="Park H.-J."/>
            <person name="Ramirez L."/>
            <person name="Alfaro M."/>
            <person name="Sun H."/>
            <person name="Tritt A."/>
            <person name="Yoshinaga Y."/>
            <person name="Zwiers L.-H."/>
            <person name="Turgeon B."/>
            <person name="Goodwin S."/>
            <person name="Spatafora J."/>
            <person name="Crous P."/>
            <person name="Grigoriev I."/>
        </authorList>
    </citation>
    <scope>NUCLEOTIDE SEQUENCE</scope>
    <source>
        <strain evidence="2">SCOH1-5</strain>
    </source>
</reference>
<feature type="compositionally biased region" description="Polar residues" evidence="1">
    <location>
        <begin position="136"/>
        <end position="146"/>
    </location>
</feature>
<sequence length="146" mass="16034">MAYAFLLFTSTSNDDGRTVHVGFLVVIWTRHERLSGREWGGADQLRKRRGAAGATAKRWRLHFIALSISDGHRQRQTRLASITASAPVVGCVFPPSRLHGAPPRARVSPRQERVSSTPGMGQQHTESPPSSSTETANQQHETPNGK</sequence>
<organism evidence="2 3">
    <name type="scientific">Cercospora zeae-maydis SCOH1-5</name>
    <dbReference type="NCBI Taxonomy" id="717836"/>
    <lineage>
        <taxon>Eukaryota</taxon>
        <taxon>Fungi</taxon>
        <taxon>Dikarya</taxon>
        <taxon>Ascomycota</taxon>
        <taxon>Pezizomycotina</taxon>
        <taxon>Dothideomycetes</taxon>
        <taxon>Dothideomycetidae</taxon>
        <taxon>Mycosphaerellales</taxon>
        <taxon>Mycosphaerellaceae</taxon>
        <taxon>Cercospora</taxon>
    </lineage>
</organism>
<evidence type="ECO:0000313" key="2">
    <source>
        <dbReference type="EMBL" id="KAF2212281.1"/>
    </source>
</evidence>
<gene>
    <name evidence="2" type="ORF">CERZMDRAFT_84651</name>
</gene>
<protein>
    <submittedName>
        <fullName evidence="2">Uncharacterized protein</fullName>
    </submittedName>
</protein>
<feature type="compositionally biased region" description="Low complexity" evidence="1">
    <location>
        <begin position="125"/>
        <end position="135"/>
    </location>
</feature>
<accession>A0A6A6FFW0</accession>
<evidence type="ECO:0000313" key="3">
    <source>
        <dbReference type="Proteomes" id="UP000799539"/>
    </source>
</evidence>
<evidence type="ECO:0000256" key="1">
    <source>
        <dbReference type="SAM" id="MobiDB-lite"/>
    </source>
</evidence>
<feature type="region of interest" description="Disordered" evidence="1">
    <location>
        <begin position="95"/>
        <end position="146"/>
    </location>
</feature>
<dbReference type="EMBL" id="ML992673">
    <property type="protein sequence ID" value="KAF2212281.1"/>
    <property type="molecule type" value="Genomic_DNA"/>
</dbReference>
<proteinExistence type="predicted"/>
<feature type="compositionally biased region" description="Polar residues" evidence="1">
    <location>
        <begin position="114"/>
        <end position="124"/>
    </location>
</feature>
<keyword evidence="3" id="KW-1185">Reference proteome</keyword>